<reference evidence="4" key="1">
    <citation type="submission" date="2023-03" db="EMBL/GenBank/DDBJ databases">
        <authorList>
            <person name="Julca I."/>
        </authorList>
    </citation>
    <scope>NUCLEOTIDE SEQUENCE</scope>
</reference>
<dbReference type="InterPro" id="IPR053168">
    <property type="entry name" value="Glutamic_endopeptidase"/>
</dbReference>
<dbReference type="Pfam" id="PF03080">
    <property type="entry name" value="Neprosin"/>
    <property type="match status" value="1"/>
</dbReference>
<dbReference type="Gene3D" id="3.90.1320.10">
    <property type="entry name" value="Outer-capsid protein sigma 3, large lobe"/>
    <property type="match status" value="1"/>
</dbReference>
<dbReference type="PROSITE" id="PS52045">
    <property type="entry name" value="NEPROSIN_PEP_CD"/>
    <property type="match status" value="1"/>
</dbReference>
<dbReference type="InterPro" id="IPR025521">
    <property type="entry name" value="Neprosin_propep"/>
</dbReference>
<keyword evidence="5" id="KW-1185">Reference proteome</keyword>
<feature type="signal peptide" evidence="2">
    <location>
        <begin position="1"/>
        <end position="23"/>
    </location>
</feature>
<sequence length="418" mass="46277">MLQSRICCFFLILMLLMVDSSEGSRRLSVETQDIEVQKLLNQLNKPPVKTIKIPDGDIIDCIHMSHQPAFDHPLLKNHTIQKIPNYHPESVFGINKTSDLETDAKLSTQGLQLFGRCPEGTIPNRRVKREDLFRASSFKGFGQKKHGSIPKPMSTSPDTQTGLQHEVAYVEGGRYYGAKAAINVWQPQIQKPNGLSLSQIWVLGGSPNSDFDSIEAGWQVSHDLYGDYNTRFFISRTVSHQIITSSIIGCDGYKETGCYNLLCSGFVQTSSQIALGAAISPISTYKSSQFQIVLLVQKDPKSGNWWLHFGGEPVGYWPAVLFSDLNNGASMVAWGGEVANSESKESTTITQMGSGCFPDEGYSGASYFRDFRVVDDSNNLIAPEDVQSFTKHSECYDVKLQKEVDWGNAIYYGGPGCP</sequence>
<protein>
    <submittedName>
        <fullName evidence="4">OLC1v1000710C1</fullName>
    </submittedName>
</protein>
<name>A0AAV1D6J5_OLDCO</name>
<feature type="region of interest" description="Disordered" evidence="1">
    <location>
        <begin position="141"/>
        <end position="161"/>
    </location>
</feature>
<dbReference type="Pfam" id="PF14365">
    <property type="entry name" value="Neprosin_AP"/>
    <property type="match status" value="1"/>
</dbReference>
<organism evidence="4 5">
    <name type="scientific">Oldenlandia corymbosa var. corymbosa</name>
    <dbReference type="NCBI Taxonomy" id="529605"/>
    <lineage>
        <taxon>Eukaryota</taxon>
        <taxon>Viridiplantae</taxon>
        <taxon>Streptophyta</taxon>
        <taxon>Embryophyta</taxon>
        <taxon>Tracheophyta</taxon>
        <taxon>Spermatophyta</taxon>
        <taxon>Magnoliopsida</taxon>
        <taxon>eudicotyledons</taxon>
        <taxon>Gunneridae</taxon>
        <taxon>Pentapetalae</taxon>
        <taxon>asterids</taxon>
        <taxon>lamiids</taxon>
        <taxon>Gentianales</taxon>
        <taxon>Rubiaceae</taxon>
        <taxon>Rubioideae</taxon>
        <taxon>Spermacoceae</taxon>
        <taxon>Hedyotis-Oldenlandia complex</taxon>
        <taxon>Oldenlandia</taxon>
    </lineage>
</organism>
<gene>
    <name evidence="4" type="ORF">OLC1_LOCUS11784</name>
</gene>
<feature type="chain" id="PRO_5043942589" evidence="2">
    <location>
        <begin position="24"/>
        <end position="418"/>
    </location>
</feature>
<dbReference type="InterPro" id="IPR004314">
    <property type="entry name" value="Neprosin"/>
</dbReference>
<dbReference type="PANTHER" id="PTHR31589">
    <property type="entry name" value="PROTEIN, PUTATIVE (DUF239)-RELATED-RELATED"/>
    <property type="match status" value="1"/>
</dbReference>
<feature type="domain" description="Neprosin PEP catalytic" evidence="3">
    <location>
        <begin position="157"/>
        <end position="418"/>
    </location>
</feature>
<accession>A0AAV1D6J5</accession>
<dbReference type="Proteomes" id="UP001161247">
    <property type="component" value="Chromosome 4"/>
</dbReference>
<keyword evidence="2" id="KW-0732">Signal</keyword>
<evidence type="ECO:0000259" key="3">
    <source>
        <dbReference type="PROSITE" id="PS52045"/>
    </source>
</evidence>
<dbReference type="PANTHER" id="PTHR31589:SF24">
    <property type="entry name" value="OS07G0205500 PROTEIN"/>
    <property type="match status" value="1"/>
</dbReference>
<evidence type="ECO:0000256" key="1">
    <source>
        <dbReference type="SAM" id="MobiDB-lite"/>
    </source>
</evidence>
<proteinExistence type="predicted"/>
<dbReference type="AlphaFoldDB" id="A0AAV1D6J5"/>
<evidence type="ECO:0000313" key="4">
    <source>
        <dbReference type="EMBL" id="CAI9102437.1"/>
    </source>
</evidence>
<evidence type="ECO:0000256" key="2">
    <source>
        <dbReference type="SAM" id="SignalP"/>
    </source>
</evidence>
<dbReference type="EMBL" id="OX459121">
    <property type="protein sequence ID" value="CAI9102437.1"/>
    <property type="molecule type" value="Genomic_DNA"/>
</dbReference>
<evidence type="ECO:0000313" key="5">
    <source>
        <dbReference type="Proteomes" id="UP001161247"/>
    </source>
</evidence>